<comment type="caution">
    <text evidence="1">The sequence shown here is derived from an EMBL/GenBank/DDBJ whole genome shotgun (WGS) entry which is preliminary data.</text>
</comment>
<evidence type="ECO:0000313" key="2">
    <source>
        <dbReference type="Proteomes" id="UP000266861"/>
    </source>
</evidence>
<organism evidence="1 2">
    <name type="scientific">Diversispora epigaea</name>
    <dbReference type="NCBI Taxonomy" id="1348612"/>
    <lineage>
        <taxon>Eukaryota</taxon>
        <taxon>Fungi</taxon>
        <taxon>Fungi incertae sedis</taxon>
        <taxon>Mucoromycota</taxon>
        <taxon>Glomeromycotina</taxon>
        <taxon>Glomeromycetes</taxon>
        <taxon>Diversisporales</taxon>
        <taxon>Diversisporaceae</taxon>
        <taxon>Diversispora</taxon>
    </lineage>
</organism>
<keyword evidence="2" id="KW-1185">Reference proteome</keyword>
<dbReference type="OrthoDB" id="2375641at2759"/>
<reference evidence="1 2" key="1">
    <citation type="submission" date="2018-08" db="EMBL/GenBank/DDBJ databases">
        <title>Genome and evolution of the arbuscular mycorrhizal fungus Diversispora epigaea (formerly Glomus versiforme) and its bacterial endosymbionts.</title>
        <authorList>
            <person name="Sun X."/>
            <person name="Fei Z."/>
            <person name="Harrison M."/>
        </authorList>
    </citation>
    <scope>NUCLEOTIDE SEQUENCE [LARGE SCALE GENOMIC DNA]</scope>
    <source>
        <strain evidence="1 2">IT104</strain>
    </source>
</reference>
<accession>A0A397J0T1</accession>
<dbReference type="Proteomes" id="UP000266861">
    <property type="component" value="Unassembled WGS sequence"/>
</dbReference>
<name>A0A397J0T1_9GLOM</name>
<evidence type="ECO:0000313" key="1">
    <source>
        <dbReference type="EMBL" id="RHZ81909.1"/>
    </source>
</evidence>
<evidence type="ECO:0008006" key="3">
    <source>
        <dbReference type="Google" id="ProtNLM"/>
    </source>
</evidence>
<protein>
    <recommendedName>
        <fullName evidence="3">TLDc domain-containing protein</fullName>
    </recommendedName>
</protein>
<sequence length="77" mass="9207">MSISTWIDRNTTTNNPYRFELMRRGSRDGFAPQKFWNICQVKVKETNEIIGGYNPFSWDNRNTKDQRMETKDSFISH</sequence>
<dbReference type="EMBL" id="PQFF01000109">
    <property type="protein sequence ID" value="RHZ81909.1"/>
    <property type="molecule type" value="Genomic_DNA"/>
</dbReference>
<dbReference type="AlphaFoldDB" id="A0A397J0T1"/>
<gene>
    <name evidence="1" type="ORF">Glove_117g84</name>
</gene>
<proteinExistence type="predicted"/>